<dbReference type="InterPro" id="IPR038772">
    <property type="entry name" value="Sph/SMPD2-like"/>
</dbReference>
<dbReference type="InterPro" id="IPR036691">
    <property type="entry name" value="Endo/exonu/phosph_ase_sf"/>
</dbReference>
<evidence type="ECO:0000259" key="3">
    <source>
        <dbReference type="Pfam" id="PF03372"/>
    </source>
</evidence>
<dbReference type="CDD" id="cd09078">
    <property type="entry name" value="nSMase"/>
    <property type="match status" value="1"/>
</dbReference>
<evidence type="ECO:0000256" key="2">
    <source>
        <dbReference type="ARBA" id="ARBA00022801"/>
    </source>
</evidence>
<dbReference type="SUPFAM" id="SSF56219">
    <property type="entry name" value="DNase I-like"/>
    <property type="match status" value="1"/>
</dbReference>
<dbReference type="AlphaFoldDB" id="A0A382CWT8"/>
<organism evidence="4">
    <name type="scientific">marine metagenome</name>
    <dbReference type="NCBI Taxonomy" id="408172"/>
    <lineage>
        <taxon>unclassified sequences</taxon>
        <taxon>metagenomes</taxon>
        <taxon>ecological metagenomes</taxon>
    </lineage>
</organism>
<feature type="domain" description="Endonuclease/exonuclease/phosphatase" evidence="3">
    <location>
        <begin position="9"/>
        <end position="263"/>
    </location>
</feature>
<protein>
    <recommendedName>
        <fullName evidence="3">Endonuclease/exonuclease/phosphatase domain-containing protein</fullName>
    </recommendedName>
</protein>
<dbReference type="GO" id="GO:0004767">
    <property type="term" value="F:sphingomyelin phosphodiesterase activity"/>
    <property type="evidence" value="ECO:0007669"/>
    <property type="project" value="InterPro"/>
</dbReference>
<proteinExistence type="predicted"/>
<dbReference type="Pfam" id="PF03372">
    <property type="entry name" value="Exo_endo_phos"/>
    <property type="match status" value="1"/>
</dbReference>
<dbReference type="GO" id="GO:0005576">
    <property type="term" value="C:extracellular region"/>
    <property type="evidence" value="ECO:0007669"/>
    <property type="project" value="InterPro"/>
</dbReference>
<accession>A0A382CWT8</accession>
<keyword evidence="2" id="KW-0378">Hydrolase</keyword>
<dbReference type="InterPro" id="IPR005135">
    <property type="entry name" value="Endo/exonuclease/phosphatase"/>
</dbReference>
<dbReference type="EMBL" id="UINC01036197">
    <property type="protein sequence ID" value="SVB29797.1"/>
    <property type="molecule type" value="Genomic_DNA"/>
</dbReference>
<dbReference type="Gene3D" id="3.60.10.10">
    <property type="entry name" value="Endonuclease/exonuclease/phosphatase"/>
    <property type="match status" value="1"/>
</dbReference>
<dbReference type="PANTHER" id="PTHR16320">
    <property type="entry name" value="SPHINGOMYELINASE FAMILY MEMBER"/>
    <property type="match status" value="1"/>
</dbReference>
<dbReference type="InterPro" id="IPR017766">
    <property type="entry name" value="Sphingomyelinase/PLipase_C"/>
</dbReference>
<name>A0A382CWT8_9ZZZZ</name>
<evidence type="ECO:0000256" key="1">
    <source>
        <dbReference type="ARBA" id="ARBA00022729"/>
    </source>
</evidence>
<gene>
    <name evidence="4" type="ORF">METZ01_LOCUS182651</name>
</gene>
<evidence type="ECO:0000313" key="4">
    <source>
        <dbReference type="EMBL" id="SVB29797.1"/>
    </source>
</evidence>
<sequence>MKNETLTILTYNVLFGPADGELLRANRRSIEILKSLINLDKQNSIDVICFQEFWDSICEDYGVKTLGKFLRLNGLGNYYKKNFLKYLRKIGFKYTVDLGRQWGKLKGSGLLIVSKYPIIESKHYYFSTMKKEVSNIDSFASKGILLAKIKKNDMIFNIINTHYQAWVKNYKQRVLASLAMKNFIKENITDLKEPVIICGDLNEDRIHLPKRVSLLYKIMDVIEPKRLPNTSKFTYNRKKNEFVGLDGSKYTFSQAIDYILYSKLHKQPINANYKIIQLHSDKKYLANIKRHGKHIMFTKQLSDHYPVLGKFKF</sequence>
<keyword evidence="1" id="KW-0732">Signal</keyword>
<reference evidence="4" key="1">
    <citation type="submission" date="2018-05" db="EMBL/GenBank/DDBJ databases">
        <authorList>
            <person name="Lanie J.A."/>
            <person name="Ng W.-L."/>
            <person name="Kazmierczak K.M."/>
            <person name="Andrzejewski T.M."/>
            <person name="Davidsen T.M."/>
            <person name="Wayne K.J."/>
            <person name="Tettelin H."/>
            <person name="Glass J.I."/>
            <person name="Rusch D."/>
            <person name="Podicherti R."/>
            <person name="Tsui H.-C.T."/>
            <person name="Winkler M.E."/>
        </authorList>
    </citation>
    <scope>NUCLEOTIDE SEQUENCE</scope>
</reference>
<dbReference type="PANTHER" id="PTHR16320:SF23">
    <property type="entry name" value="SPHINGOMYELINASE C 1"/>
    <property type="match status" value="1"/>
</dbReference>